<evidence type="ECO:0000313" key="4">
    <source>
        <dbReference type="EMBL" id="HIX03094.1"/>
    </source>
</evidence>
<dbReference type="PANTHER" id="PTHR43278:SF2">
    <property type="entry name" value="IRON-SULFUR FLAVOPROTEIN"/>
    <property type="match status" value="1"/>
</dbReference>
<accession>A0A9D1UZ75</accession>
<evidence type="ECO:0000256" key="1">
    <source>
        <dbReference type="ARBA" id="ARBA00022630"/>
    </source>
</evidence>
<dbReference type="Gene3D" id="3.40.50.360">
    <property type="match status" value="1"/>
</dbReference>
<protein>
    <submittedName>
        <fullName evidence="4">Flavodoxin family protein</fullName>
    </submittedName>
</protein>
<keyword evidence="1" id="KW-0285">Flavoprotein</keyword>
<feature type="non-terminal residue" evidence="4">
    <location>
        <position position="107"/>
    </location>
</feature>
<sequence>MKKVLIITSSLRQRSNSDALAEAFARGAADAGNEVETVTLKGKELHFCRGCLACQQTQKCVIADDAPAIVQKMYEADAIAFATPIYYYELSGQLKTLLDRSNPLFTT</sequence>
<dbReference type="AlphaFoldDB" id="A0A9D1UZ75"/>
<feature type="domain" description="NADPH-dependent FMN reductase-like" evidence="3">
    <location>
        <begin position="3"/>
        <end position="101"/>
    </location>
</feature>
<name>A0A9D1UZ75_9BACT</name>
<dbReference type="PANTHER" id="PTHR43278">
    <property type="entry name" value="NAD(P)H-DEPENDENT FMN-CONTAINING OXIDOREDUCTASE YWQN-RELATED"/>
    <property type="match status" value="1"/>
</dbReference>
<keyword evidence="2" id="KW-0288">FMN</keyword>
<comment type="caution">
    <text evidence="4">The sequence shown here is derived from an EMBL/GenBank/DDBJ whole genome shotgun (WGS) entry which is preliminary data.</text>
</comment>
<dbReference type="Pfam" id="PF03358">
    <property type="entry name" value="FMN_red"/>
    <property type="match status" value="1"/>
</dbReference>
<dbReference type="InterPro" id="IPR051796">
    <property type="entry name" value="ISF_SsuE-like"/>
</dbReference>
<evidence type="ECO:0000256" key="2">
    <source>
        <dbReference type="ARBA" id="ARBA00022643"/>
    </source>
</evidence>
<gene>
    <name evidence="4" type="ORF">H9863_03120</name>
</gene>
<dbReference type="EMBL" id="DXFT01000061">
    <property type="protein sequence ID" value="HIX03094.1"/>
    <property type="molecule type" value="Genomic_DNA"/>
</dbReference>
<dbReference type="Proteomes" id="UP000824202">
    <property type="component" value="Unassembled WGS sequence"/>
</dbReference>
<dbReference type="SUPFAM" id="SSF52218">
    <property type="entry name" value="Flavoproteins"/>
    <property type="match status" value="1"/>
</dbReference>
<dbReference type="InterPro" id="IPR029039">
    <property type="entry name" value="Flavoprotein-like_sf"/>
</dbReference>
<reference evidence="4" key="1">
    <citation type="journal article" date="2021" name="PeerJ">
        <title>Extensive microbial diversity within the chicken gut microbiome revealed by metagenomics and culture.</title>
        <authorList>
            <person name="Gilroy R."/>
            <person name="Ravi A."/>
            <person name="Getino M."/>
            <person name="Pursley I."/>
            <person name="Horton D.L."/>
            <person name="Alikhan N.F."/>
            <person name="Baker D."/>
            <person name="Gharbi K."/>
            <person name="Hall N."/>
            <person name="Watson M."/>
            <person name="Adriaenssens E.M."/>
            <person name="Foster-Nyarko E."/>
            <person name="Jarju S."/>
            <person name="Secka A."/>
            <person name="Antonio M."/>
            <person name="Oren A."/>
            <person name="Chaudhuri R.R."/>
            <person name="La Ragione R."/>
            <person name="Hildebrand F."/>
            <person name="Pallen M.J."/>
        </authorList>
    </citation>
    <scope>NUCLEOTIDE SEQUENCE</scope>
    <source>
        <strain evidence="4">23274</strain>
    </source>
</reference>
<dbReference type="InterPro" id="IPR005025">
    <property type="entry name" value="FMN_Rdtase-like_dom"/>
</dbReference>
<reference evidence="4" key="2">
    <citation type="submission" date="2021-04" db="EMBL/GenBank/DDBJ databases">
        <authorList>
            <person name="Gilroy R."/>
        </authorList>
    </citation>
    <scope>NUCLEOTIDE SEQUENCE</scope>
    <source>
        <strain evidence="4">23274</strain>
    </source>
</reference>
<evidence type="ECO:0000259" key="3">
    <source>
        <dbReference type="Pfam" id="PF03358"/>
    </source>
</evidence>
<evidence type="ECO:0000313" key="5">
    <source>
        <dbReference type="Proteomes" id="UP000824202"/>
    </source>
</evidence>
<organism evidence="4 5">
    <name type="scientific">Candidatus Odoribacter faecigallinarum</name>
    <dbReference type="NCBI Taxonomy" id="2838706"/>
    <lineage>
        <taxon>Bacteria</taxon>
        <taxon>Pseudomonadati</taxon>
        <taxon>Bacteroidota</taxon>
        <taxon>Bacteroidia</taxon>
        <taxon>Bacteroidales</taxon>
        <taxon>Odoribacteraceae</taxon>
        <taxon>Odoribacter</taxon>
    </lineage>
</organism>
<proteinExistence type="predicted"/>
<dbReference type="GO" id="GO:0016491">
    <property type="term" value="F:oxidoreductase activity"/>
    <property type="evidence" value="ECO:0007669"/>
    <property type="project" value="InterPro"/>
</dbReference>